<evidence type="ECO:0000313" key="1">
    <source>
        <dbReference type="EMBL" id="QHT78211.1"/>
    </source>
</evidence>
<reference evidence="1" key="1">
    <citation type="journal article" date="2020" name="Nature">
        <title>Giant virus diversity and host interactions through global metagenomics.</title>
        <authorList>
            <person name="Schulz F."/>
            <person name="Roux S."/>
            <person name="Paez-Espino D."/>
            <person name="Jungbluth S."/>
            <person name="Walsh D.A."/>
            <person name="Denef V.J."/>
            <person name="McMahon K.D."/>
            <person name="Konstantinidis K.T."/>
            <person name="Eloe-Fadrosh E.A."/>
            <person name="Kyrpides N.C."/>
            <person name="Woyke T."/>
        </authorList>
    </citation>
    <scope>NUCLEOTIDE SEQUENCE</scope>
    <source>
        <strain evidence="1">GVMAG-M-3300023179-91</strain>
    </source>
</reference>
<dbReference type="EMBL" id="MN739929">
    <property type="protein sequence ID" value="QHT78211.1"/>
    <property type="molecule type" value="Genomic_DNA"/>
</dbReference>
<sequence>MCDFTEEKLRLLRNANEKMNICEDQSVEKNRNLIFVYCPPKVGSTTLITSFRLCALKKYTIFHIHDELMLKVLCGIENVTVNEIIQYNNYLGKNIYVIDIYRSPIEHKISIFFEKIANYHFNNTEERVNLYPLDKVVNRFNKLFPHLSRSDYYKEIYNIPFPESFDFSRKYMRQEINGIKYIKLRLKDANEWENILNENFQISIKIVKDYETEKKLIKDLYRIFKDNYRIPSNLFEMIENCDSLKYYYSPQEREDYLNSWRIKQNHYVEPFSEKDYFIYTEISLQNQHIGEIQRDHYIDVGCMCTGCSMKRKLIVYKLSLGENINETINHVDANNEYKRAVFNSRMNKLKQLVSQNIARQNNIKKNRPRSIVKNSFANQFK</sequence>
<dbReference type="AlphaFoldDB" id="A0A6C0HC89"/>
<protein>
    <submittedName>
        <fullName evidence="1">Uncharacterized protein</fullName>
    </submittedName>
</protein>
<name>A0A6C0HC89_9ZZZZ</name>
<proteinExistence type="predicted"/>
<organism evidence="1">
    <name type="scientific">viral metagenome</name>
    <dbReference type="NCBI Taxonomy" id="1070528"/>
    <lineage>
        <taxon>unclassified sequences</taxon>
        <taxon>metagenomes</taxon>
        <taxon>organismal metagenomes</taxon>
    </lineage>
</organism>
<accession>A0A6C0HC89</accession>